<dbReference type="SUPFAM" id="SSF52218">
    <property type="entry name" value="Flavoproteins"/>
    <property type="match status" value="1"/>
</dbReference>
<dbReference type="GO" id="GO:0010181">
    <property type="term" value="F:FMN binding"/>
    <property type="evidence" value="ECO:0007669"/>
    <property type="project" value="TreeGrafter"/>
</dbReference>
<evidence type="ECO:0000313" key="2">
    <source>
        <dbReference type="EMBL" id="KKB10565.1"/>
    </source>
</evidence>
<organism evidence="2 3">
    <name type="scientific">Devosia geojensis</name>
    <dbReference type="NCBI Taxonomy" id="443610"/>
    <lineage>
        <taxon>Bacteria</taxon>
        <taxon>Pseudomonadati</taxon>
        <taxon>Pseudomonadota</taxon>
        <taxon>Alphaproteobacteria</taxon>
        <taxon>Hyphomicrobiales</taxon>
        <taxon>Devosiaceae</taxon>
        <taxon>Devosia</taxon>
    </lineage>
</organism>
<dbReference type="GO" id="GO:0016491">
    <property type="term" value="F:oxidoreductase activity"/>
    <property type="evidence" value="ECO:0007669"/>
    <property type="project" value="InterPro"/>
</dbReference>
<gene>
    <name evidence="2" type="ORF">VE25_17690</name>
</gene>
<comment type="caution">
    <text evidence="2">The sequence shown here is derived from an EMBL/GenBank/DDBJ whole genome shotgun (WGS) entry which is preliminary data.</text>
</comment>
<dbReference type="GO" id="GO:0005829">
    <property type="term" value="C:cytosol"/>
    <property type="evidence" value="ECO:0007669"/>
    <property type="project" value="TreeGrafter"/>
</dbReference>
<accession>A0A0F5FPT2</accession>
<feature type="domain" description="NADPH-dependent FMN reductase-like" evidence="1">
    <location>
        <begin position="4"/>
        <end position="138"/>
    </location>
</feature>
<dbReference type="AlphaFoldDB" id="A0A0F5FPT2"/>
<dbReference type="EMBL" id="JZEX01000147">
    <property type="protein sequence ID" value="KKB10565.1"/>
    <property type="molecule type" value="Genomic_DNA"/>
</dbReference>
<dbReference type="OrthoDB" id="9812295at2"/>
<dbReference type="STRING" id="443610.VE25_17690"/>
<reference evidence="2 3" key="1">
    <citation type="submission" date="2015-03" db="EMBL/GenBank/DDBJ databases">
        <authorList>
            <person name="Hassan Y.I."/>
            <person name="Lepp D."/>
            <person name="Li X.-Z."/>
            <person name="Zhou T."/>
        </authorList>
    </citation>
    <scope>NUCLEOTIDE SEQUENCE [LARGE SCALE GENOMIC DNA]</scope>
    <source>
        <strain evidence="2 3">BD-c194</strain>
    </source>
</reference>
<proteinExistence type="predicted"/>
<dbReference type="Proteomes" id="UP000033632">
    <property type="component" value="Unassembled WGS sequence"/>
</dbReference>
<dbReference type="InterPro" id="IPR050712">
    <property type="entry name" value="NAD(P)H-dep_reductase"/>
</dbReference>
<dbReference type="InterPro" id="IPR029039">
    <property type="entry name" value="Flavoprotein-like_sf"/>
</dbReference>
<name>A0A0F5FPT2_9HYPH</name>
<dbReference type="PATRIC" id="fig|443610.3.peg.1839"/>
<dbReference type="PANTHER" id="PTHR30543:SF21">
    <property type="entry name" value="NAD(P)H-DEPENDENT FMN REDUCTASE LOT6"/>
    <property type="match status" value="1"/>
</dbReference>
<sequence>MTLPKIGVILSTTRPNRFADKPASWIMELAARRGDLALELVDLRDYPLAFFDAPMSPAHAPIEDEVAQRWSRRISGLDGYIFVVAEYNHSIPAALKNALDYTYNEFARKPAAYLGYGGVGAARAIEQLRLISIEQQIAPTRAGVHIGMEPFLGILQQGKTLDDFDYLVTSANAMLDDLAWWTNALKTGREAVEITKAA</sequence>
<dbReference type="Pfam" id="PF03358">
    <property type="entry name" value="FMN_red"/>
    <property type="match status" value="1"/>
</dbReference>
<dbReference type="PANTHER" id="PTHR30543">
    <property type="entry name" value="CHROMATE REDUCTASE"/>
    <property type="match status" value="1"/>
</dbReference>
<keyword evidence="3" id="KW-1185">Reference proteome</keyword>
<dbReference type="InterPro" id="IPR005025">
    <property type="entry name" value="FMN_Rdtase-like_dom"/>
</dbReference>
<evidence type="ECO:0000259" key="1">
    <source>
        <dbReference type="Pfam" id="PF03358"/>
    </source>
</evidence>
<evidence type="ECO:0000313" key="3">
    <source>
        <dbReference type="Proteomes" id="UP000033632"/>
    </source>
</evidence>
<protein>
    <submittedName>
        <fullName evidence="2">FMN reductase</fullName>
    </submittedName>
</protein>
<dbReference type="RefSeq" id="WP_046109977.1">
    <property type="nucleotide sequence ID" value="NZ_JZEX01000147.1"/>
</dbReference>
<dbReference type="Gene3D" id="3.40.50.360">
    <property type="match status" value="1"/>
</dbReference>